<feature type="non-terminal residue" evidence="1">
    <location>
        <position position="87"/>
    </location>
</feature>
<accession>E9IIU1</accession>
<protein>
    <submittedName>
        <fullName evidence="1">Uncharacterized protein</fullName>
    </submittedName>
</protein>
<dbReference type="AlphaFoldDB" id="E9IIU1"/>
<gene>
    <name evidence="1" type="ORF">SINV_00747</name>
</gene>
<name>E9IIU1_SOLIN</name>
<dbReference type="EMBL" id="GL763534">
    <property type="protein sequence ID" value="EFZ19509.1"/>
    <property type="molecule type" value="Genomic_DNA"/>
</dbReference>
<sequence length="87" mass="10124">MITYMIENKKISESENNKQDNFYDDTHDFTDATYSKNVIKFEASNTSAWEVFNMVQAITLRFNFSQEAKHAVLEFARILAGPKFANF</sequence>
<reference evidence="1" key="1">
    <citation type="journal article" date="2011" name="Proc. Natl. Acad. Sci. U.S.A.">
        <title>The genome of the fire ant Solenopsis invicta.</title>
        <authorList>
            <person name="Wurm Y."/>
            <person name="Wang J."/>
            <person name="Riba-Grognuz O."/>
            <person name="Corona M."/>
            <person name="Nygaard S."/>
            <person name="Hunt B.G."/>
            <person name="Ingram K.K."/>
            <person name="Falquet L."/>
            <person name="Nipitwattanaphon M."/>
            <person name="Gotzek D."/>
            <person name="Dijkstra M.B."/>
            <person name="Oettler J."/>
            <person name="Comtesse F."/>
            <person name="Shih C.J."/>
            <person name="Wu W.J."/>
            <person name="Yang C.C."/>
            <person name="Thomas J."/>
            <person name="Beaudoing E."/>
            <person name="Pradervand S."/>
            <person name="Flegel V."/>
            <person name="Cook E.D."/>
            <person name="Fabbretti R."/>
            <person name="Stockinger H."/>
            <person name="Long L."/>
            <person name="Farmerie W.G."/>
            <person name="Oakey J."/>
            <person name="Boomsma J.J."/>
            <person name="Pamilo P."/>
            <person name="Yi S.V."/>
            <person name="Heinze J."/>
            <person name="Goodisman M.A."/>
            <person name="Farinelli L."/>
            <person name="Harshman K."/>
            <person name="Hulo N."/>
            <person name="Cerutti L."/>
            <person name="Xenarios I."/>
            <person name="Shoemaker D."/>
            <person name="Keller L."/>
        </authorList>
    </citation>
    <scope>NUCLEOTIDE SEQUENCE [LARGE SCALE GENOMIC DNA]</scope>
</reference>
<proteinExistence type="predicted"/>
<organism>
    <name type="scientific">Solenopsis invicta</name>
    <name type="common">Red imported fire ant</name>
    <name type="synonym">Solenopsis wagneri</name>
    <dbReference type="NCBI Taxonomy" id="13686"/>
    <lineage>
        <taxon>Eukaryota</taxon>
        <taxon>Metazoa</taxon>
        <taxon>Ecdysozoa</taxon>
        <taxon>Arthropoda</taxon>
        <taxon>Hexapoda</taxon>
        <taxon>Insecta</taxon>
        <taxon>Pterygota</taxon>
        <taxon>Neoptera</taxon>
        <taxon>Endopterygota</taxon>
        <taxon>Hymenoptera</taxon>
        <taxon>Apocrita</taxon>
        <taxon>Aculeata</taxon>
        <taxon>Formicoidea</taxon>
        <taxon>Formicidae</taxon>
        <taxon>Myrmicinae</taxon>
        <taxon>Solenopsis</taxon>
    </lineage>
</organism>
<evidence type="ECO:0000313" key="1">
    <source>
        <dbReference type="EMBL" id="EFZ19509.1"/>
    </source>
</evidence>
<dbReference type="HOGENOM" id="CLU_2486166_0_0_1"/>